<keyword evidence="2" id="KW-1133">Transmembrane helix</keyword>
<dbReference type="Proteomes" id="UP000777774">
    <property type="component" value="Unassembled WGS sequence"/>
</dbReference>
<feature type="compositionally biased region" description="Pro residues" evidence="1">
    <location>
        <begin position="133"/>
        <end position="154"/>
    </location>
</feature>
<sequence>MLTAVDCTGGTCTPSPASMAGYVGGSFLLYGVVTAVSVWICVRIARKAGYSPWLGVLGVLPLVSLVALLVFAFKEWPVEAEVRALRGRLLTAQAVAGSSDPRGRFVAPPAGGGFGDPRFSSAPTVPLYTGPSTPTPAPPADTWQPPQPPPPQRW</sequence>
<evidence type="ECO:0000313" key="4">
    <source>
        <dbReference type="Proteomes" id="UP000777774"/>
    </source>
</evidence>
<proteinExistence type="predicted"/>
<feature type="region of interest" description="Disordered" evidence="1">
    <location>
        <begin position="96"/>
        <end position="154"/>
    </location>
</feature>
<comment type="caution">
    <text evidence="3">The sequence shown here is derived from an EMBL/GenBank/DDBJ whole genome shotgun (WGS) entry which is preliminary data.</text>
</comment>
<reference evidence="3 4" key="1">
    <citation type="submission" date="2020-04" db="EMBL/GenBank/DDBJ databases">
        <title>MicrobeNet Type strains.</title>
        <authorList>
            <person name="Nicholson A.C."/>
        </authorList>
    </citation>
    <scope>NUCLEOTIDE SEQUENCE [LARGE SCALE GENOMIC DNA]</scope>
    <source>
        <strain evidence="3 4">ATCC BAA-787</strain>
    </source>
</reference>
<gene>
    <name evidence="3" type="ORF">HGA02_10150</name>
</gene>
<evidence type="ECO:0000256" key="2">
    <source>
        <dbReference type="SAM" id="Phobius"/>
    </source>
</evidence>
<protein>
    <submittedName>
        <fullName evidence="3">Uncharacterized protein</fullName>
    </submittedName>
</protein>
<evidence type="ECO:0000313" key="3">
    <source>
        <dbReference type="EMBL" id="NKY39877.1"/>
    </source>
</evidence>
<feature type="transmembrane region" description="Helical" evidence="2">
    <location>
        <begin position="54"/>
        <end position="73"/>
    </location>
</feature>
<name>A0ABX1K1P0_9CELL</name>
<dbReference type="RefSeq" id="WP_168678901.1">
    <property type="nucleotide sequence ID" value="NZ_JAAXOY010000227.1"/>
</dbReference>
<keyword evidence="4" id="KW-1185">Reference proteome</keyword>
<organism evidence="3 4">
    <name type="scientific">Cellulomonas septica</name>
    <dbReference type="NCBI Taxonomy" id="285080"/>
    <lineage>
        <taxon>Bacteria</taxon>
        <taxon>Bacillati</taxon>
        <taxon>Actinomycetota</taxon>
        <taxon>Actinomycetes</taxon>
        <taxon>Micrococcales</taxon>
        <taxon>Cellulomonadaceae</taxon>
        <taxon>Cellulomonas</taxon>
    </lineage>
</organism>
<accession>A0ABX1K1P0</accession>
<evidence type="ECO:0000256" key="1">
    <source>
        <dbReference type="SAM" id="MobiDB-lite"/>
    </source>
</evidence>
<feature type="transmembrane region" description="Helical" evidence="2">
    <location>
        <begin position="20"/>
        <end position="42"/>
    </location>
</feature>
<dbReference type="EMBL" id="JAAXOY010000227">
    <property type="protein sequence ID" value="NKY39877.1"/>
    <property type="molecule type" value="Genomic_DNA"/>
</dbReference>
<keyword evidence="2" id="KW-0472">Membrane</keyword>
<keyword evidence="2" id="KW-0812">Transmembrane</keyword>